<evidence type="ECO:0000259" key="2">
    <source>
        <dbReference type="Pfam" id="PF00089"/>
    </source>
</evidence>
<dbReference type="InterPro" id="IPR001254">
    <property type="entry name" value="Trypsin_dom"/>
</dbReference>
<dbReference type="RefSeq" id="WP_194293182.1">
    <property type="nucleotide sequence ID" value="NZ_WEGH01000001.1"/>
</dbReference>
<organism evidence="3 4">
    <name type="scientific">Actinomadura macrotermitis</name>
    <dbReference type="NCBI Taxonomy" id="2585200"/>
    <lineage>
        <taxon>Bacteria</taxon>
        <taxon>Bacillati</taxon>
        <taxon>Actinomycetota</taxon>
        <taxon>Actinomycetes</taxon>
        <taxon>Streptosporangiales</taxon>
        <taxon>Thermomonosporaceae</taxon>
        <taxon>Actinomadura</taxon>
    </lineage>
</organism>
<dbReference type="Pfam" id="PF00089">
    <property type="entry name" value="Trypsin"/>
    <property type="match status" value="1"/>
</dbReference>
<dbReference type="InterPro" id="IPR043504">
    <property type="entry name" value="Peptidase_S1_PA_chymotrypsin"/>
</dbReference>
<keyword evidence="4" id="KW-1185">Reference proteome</keyword>
<keyword evidence="1" id="KW-0732">Signal</keyword>
<sequence>MAATSTGVVVAGAGAVLLAGNRAQGHVVGDMSAGVLISATDAGETERYWTDRRMGGATPIDQRADDGVRAASGSVARSKTFGGIPTLGALFFNNGGGDHYCTASVVHSGSHSLILTAAHCLHGGRGGHYARKIAFVPKYDRGRRPYGVWTVKSMTVHRNWVSKGDVDLDFGYAALNKRGGRTIEKAVGYNKLAINQGTGKWVNIAGYPKIVHDRRDHPIYCRTKTKRKSKYQIRMDCTGFYGGTSGSPWLLNYSGRTHTGYINGVIGGYQGGGSTASTSYSPYFDRDVYDLRTAADKRA</sequence>
<protein>
    <recommendedName>
        <fullName evidence="2">Peptidase S1 domain-containing protein</fullName>
    </recommendedName>
</protein>
<dbReference type="Gene3D" id="2.40.10.10">
    <property type="entry name" value="Trypsin-like serine proteases"/>
    <property type="match status" value="2"/>
</dbReference>
<evidence type="ECO:0000313" key="4">
    <source>
        <dbReference type="Proteomes" id="UP000487268"/>
    </source>
</evidence>
<gene>
    <name evidence="3" type="ORF">ACRB68_08210</name>
</gene>
<name>A0A7K0BNY5_9ACTN</name>
<dbReference type="InterPro" id="IPR018114">
    <property type="entry name" value="TRYPSIN_HIS"/>
</dbReference>
<dbReference type="EMBL" id="WEGH01000001">
    <property type="protein sequence ID" value="MQY02786.1"/>
    <property type="molecule type" value="Genomic_DNA"/>
</dbReference>
<dbReference type="AlphaFoldDB" id="A0A7K0BNY5"/>
<dbReference type="InterPro" id="IPR009003">
    <property type="entry name" value="Peptidase_S1_PA"/>
</dbReference>
<proteinExistence type="predicted"/>
<dbReference type="PROSITE" id="PS00134">
    <property type="entry name" value="TRYPSIN_HIS"/>
    <property type="match status" value="1"/>
</dbReference>
<dbReference type="SUPFAM" id="SSF50494">
    <property type="entry name" value="Trypsin-like serine proteases"/>
    <property type="match status" value="1"/>
</dbReference>
<comment type="caution">
    <text evidence="3">The sequence shown here is derived from an EMBL/GenBank/DDBJ whole genome shotgun (WGS) entry which is preliminary data.</text>
</comment>
<reference evidence="3 4" key="1">
    <citation type="submission" date="2019-10" db="EMBL/GenBank/DDBJ databases">
        <title>Actinomadura rubteroloni sp. nov. and Actinomadura macrotermitis sp. nov., isolated from the gut of fungus growing-termite Macrotermes natalensis.</title>
        <authorList>
            <person name="Benndorf R."/>
            <person name="Martin K."/>
            <person name="Kuefner M."/>
            <person name="De Beer W."/>
            <person name="Kaster A.-K."/>
            <person name="Vollmers J."/>
            <person name="Poulsen M."/>
            <person name="Beemelmanns C."/>
        </authorList>
    </citation>
    <scope>NUCLEOTIDE SEQUENCE [LARGE SCALE GENOMIC DNA]</scope>
    <source>
        <strain evidence="3 4">RB68</strain>
    </source>
</reference>
<dbReference type="Proteomes" id="UP000487268">
    <property type="component" value="Unassembled WGS sequence"/>
</dbReference>
<dbReference type="GO" id="GO:0004252">
    <property type="term" value="F:serine-type endopeptidase activity"/>
    <property type="evidence" value="ECO:0007669"/>
    <property type="project" value="InterPro"/>
</dbReference>
<dbReference type="InterPro" id="IPR050966">
    <property type="entry name" value="Glutamyl_endopeptidase"/>
</dbReference>
<accession>A0A7K0BNY5</accession>
<evidence type="ECO:0000313" key="3">
    <source>
        <dbReference type="EMBL" id="MQY02786.1"/>
    </source>
</evidence>
<feature type="domain" description="Peptidase S1" evidence="2">
    <location>
        <begin position="85"/>
        <end position="265"/>
    </location>
</feature>
<evidence type="ECO:0000256" key="1">
    <source>
        <dbReference type="ARBA" id="ARBA00022729"/>
    </source>
</evidence>
<dbReference type="PANTHER" id="PTHR15462:SF8">
    <property type="entry name" value="SERINE PROTEASE"/>
    <property type="match status" value="1"/>
</dbReference>
<dbReference type="GO" id="GO:0006508">
    <property type="term" value="P:proteolysis"/>
    <property type="evidence" value="ECO:0007669"/>
    <property type="project" value="InterPro"/>
</dbReference>
<dbReference type="PANTHER" id="PTHR15462">
    <property type="entry name" value="SERINE PROTEASE"/>
    <property type="match status" value="1"/>
</dbReference>